<protein>
    <submittedName>
        <fullName evidence="2">Uncharacterized protein</fullName>
    </submittedName>
</protein>
<reference evidence="2" key="1">
    <citation type="journal article" date="2021" name="PeerJ">
        <title>Extensive microbial diversity within the chicken gut microbiome revealed by metagenomics and culture.</title>
        <authorList>
            <person name="Gilroy R."/>
            <person name="Ravi A."/>
            <person name="Getino M."/>
            <person name="Pursley I."/>
            <person name="Horton D.L."/>
            <person name="Alikhan N.F."/>
            <person name="Baker D."/>
            <person name="Gharbi K."/>
            <person name="Hall N."/>
            <person name="Watson M."/>
            <person name="Adriaenssens E.M."/>
            <person name="Foster-Nyarko E."/>
            <person name="Jarju S."/>
            <person name="Secka A."/>
            <person name="Antonio M."/>
            <person name="Oren A."/>
            <person name="Chaudhuri R.R."/>
            <person name="La Ragione R."/>
            <person name="Hildebrand F."/>
            <person name="Pallen M.J."/>
        </authorList>
    </citation>
    <scope>NUCLEOTIDE SEQUENCE</scope>
    <source>
        <strain evidence="2">CHK188-5543</strain>
    </source>
</reference>
<name>A0A9D1WQV9_9FIRM</name>
<dbReference type="EMBL" id="DXES01000103">
    <property type="protein sequence ID" value="HIX65522.1"/>
    <property type="molecule type" value="Genomic_DNA"/>
</dbReference>
<evidence type="ECO:0000256" key="1">
    <source>
        <dbReference type="SAM" id="MobiDB-lite"/>
    </source>
</evidence>
<organism evidence="2 3">
    <name type="scientific">Candidatus Anaerotruncus excrementipullorum</name>
    <dbReference type="NCBI Taxonomy" id="2838465"/>
    <lineage>
        <taxon>Bacteria</taxon>
        <taxon>Bacillati</taxon>
        <taxon>Bacillota</taxon>
        <taxon>Clostridia</taxon>
        <taxon>Eubacteriales</taxon>
        <taxon>Oscillospiraceae</taxon>
        <taxon>Anaerotruncus</taxon>
    </lineage>
</organism>
<feature type="region of interest" description="Disordered" evidence="1">
    <location>
        <begin position="47"/>
        <end position="92"/>
    </location>
</feature>
<reference evidence="2" key="2">
    <citation type="submission" date="2021-04" db="EMBL/GenBank/DDBJ databases">
        <authorList>
            <person name="Gilroy R."/>
        </authorList>
    </citation>
    <scope>NUCLEOTIDE SEQUENCE</scope>
    <source>
        <strain evidence="2">CHK188-5543</strain>
    </source>
</reference>
<dbReference type="Proteomes" id="UP000886800">
    <property type="component" value="Unassembled WGS sequence"/>
</dbReference>
<evidence type="ECO:0000313" key="3">
    <source>
        <dbReference type="Proteomes" id="UP000886800"/>
    </source>
</evidence>
<evidence type="ECO:0000313" key="2">
    <source>
        <dbReference type="EMBL" id="HIX65522.1"/>
    </source>
</evidence>
<feature type="compositionally biased region" description="Polar residues" evidence="1">
    <location>
        <begin position="56"/>
        <end position="69"/>
    </location>
</feature>
<accession>A0A9D1WQV9</accession>
<feature type="compositionally biased region" description="Low complexity" evidence="1">
    <location>
        <begin position="73"/>
        <end position="86"/>
    </location>
</feature>
<dbReference type="AlphaFoldDB" id="A0A9D1WQV9"/>
<sequence length="450" mass="47429">MARHEPNRKSLAVALVAAFLAVTLLVGALAILFGGQVRQKAQQLAQENAMPAVSEPSGSQEGTGSQPQEGSGPEQEAPEASSQPQQEPEEPAPVVFSYPDELRAAVVTPGQDFLTGGETGRAAVASQLDRAVENAEAYSLNTIILDTRGTAGAIYPSQVRPTLGLEIDCVDYLASKARDEGLYFYAIYDLAPLEGEEASLEQAAQGVAEFVETYQPDGLLLSGYQTQEDAGDYLDYLASGGGMGYRNYQCQTPEALLRTAAEASRQAAPNTQVGLLADAVWENASADPEGSDTSAAYTSLGSGHADTRRYVQEGLFDFVMVDNPGSTASATAPFGTVAQWWADTVSGTDTLLYMLHDAQAAASVSAEQLTAQVISAQEVSGISGDAFAPLNGLVANTASTSTLVQYLNDEINEQWVLTQLAVTTPTQLTFTTQEQTVTFQGASDPQAEVT</sequence>
<gene>
    <name evidence="2" type="ORF">H9736_04665</name>
</gene>
<proteinExistence type="predicted"/>
<comment type="caution">
    <text evidence="2">The sequence shown here is derived from an EMBL/GenBank/DDBJ whole genome shotgun (WGS) entry which is preliminary data.</text>
</comment>
<feature type="non-terminal residue" evidence="2">
    <location>
        <position position="450"/>
    </location>
</feature>